<protein>
    <submittedName>
        <fullName evidence="2">Uncharacterized protein</fullName>
    </submittedName>
</protein>
<keyword evidence="3" id="KW-1185">Reference proteome</keyword>
<proteinExistence type="predicted"/>
<evidence type="ECO:0000256" key="1">
    <source>
        <dbReference type="SAM" id="MobiDB-lite"/>
    </source>
</evidence>
<feature type="compositionally biased region" description="Acidic residues" evidence="1">
    <location>
        <begin position="8"/>
        <end position="34"/>
    </location>
</feature>
<feature type="compositionally biased region" description="Acidic residues" evidence="1">
    <location>
        <begin position="189"/>
        <end position="199"/>
    </location>
</feature>
<sequence>MMTNNEQVIEEEEEEEEEENDEEDELDVDDEEVDHEANCHINTSGGKYEISGKRELVSYGNGSKAGINKISASLPPNDETTRTLTTTDQLRQASEAYLSGPVSPISSSNAQSCQFDGSNLFKTLKEEAGGAEPRTTDLECQHSCRQPLDDMQERQKRTKMKVKPAGKMESEQECRDPCKDKTKRRKEDEQQEEQEEEEAKDASGDMPFQLAPAPKRRGRRKFLRLGVQMRQQAPSECIIGPHLMPGDMLLHHTPPTAEANDVDNGAKIGGSESENQSNLCPQEAEEKSGKTMSLQVS</sequence>
<dbReference type="EMBL" id="CAAALY010012563">
    <property type="protein sequence ID" value="VEL11699.1"/>
    <property type="molecule type" value="Genomic_DNA"/>
</dbReference>
<dbReference type="AlphaFoldDB" id="A0A3S5CIT0"/>
<feature type="region of interest" description="Disordered" evidence="1">
    <location>
        <begin position="248"/>
        <end position="297"/>
    </location>
</feature>
<feature type="compositionally biased region" description="Polar residues" evidence="1">
    <location>
        <begin position="104"/>
        <end position="121"/>
    </location>
</feature>
<organism evidence="2 3">
    <name type="scientific">Protopolystoma xenopodis</name>
    <dbReference type="NCBI Taxonomy" id="117903"/>
    <lineage>
        <taxon>Eukaryota</taxon>
        <taxon>Metazoa</taxon>
        <taxon>Spiralia</taxon>
        <taxon>Lophotrochozoa</taxon>
        <taxon>Platyhelminthes</taxon>
        <taxon>Monogenea</taxon>
        <taxon>Polyopisthocotylea</taxon>
        <taxon>Polystomatidea</taxon>
        <taxon>Polystomatidae</taxon>
        <taxon>Protopolystoma</taxon>
    </lineage>
</organism>
<name>A0A3S5CIT0_9PLAT</name>
<feature type="region of interest" description="Disordered" evidence="1">
    <location>
        <begin position="1"/>
        <end position="83"/>
    </location>
</feature>
<evidence type="ECO:0000313" key="2">
    <source>
        <dbReference type="EMBL" id="VEL11699.1"/>
    </source>
</evidence>
<feature type="compositionally biased region" description="Basic and acidic residues" evidence="1">
    <location>
        <begin position="123"/>
        <end position="155"/>
    </location>
</feature>
<reference evidence="2" key="1">
    <citation type="submission" date="2018-11" db="EMBL/GenBank/DDBJ databases">
        <authorList>
            <consortium name="Pathogen Informatics"/>
        </authorList>
    </citation>
    <scope>NUCLEOTIDE SEQUENCE</scope>
</reference>
<accession>A0A3S5CIT0</accession>
<feature type="compositionally biased region" description="Basic and acidic residues" evidence="1">
    <location>
        <begin position="166"/>
        <end position="188"/>
    </location>
</feature>
<comment type="caution">
    <text evidence="2">The sequence shown here is derived from an EMBL/GenBank/DDBJ whole genome shotgun (WGS) entry which is preliminary data.</text>
</comment>
<dbReference type="Proteomes" id="UP000784294">
    <property type="component" value="Unassembled WGS sequence"/>
</dbReference>
<evidence type="ECO:0000313" key="3">
    <source>
        <dbReference type="Proteomes" id="UP000784294"/>
    </source>
</evidence>
<feature type="region of interest" description="Disordered" evidence="1">
    <location>
        <begin position="95"/>
        <end position="219"/>
    </location>
</feature>
<gene>
    <name evidence="2" type="ORF">PXEA_LOCUS5139</name>
</gene>